<dbReference type="SUPFAM" id="SSF103657">
    <property type="entry name" value="BAR/IMD domain-like"/>
    <property type="match status" value="1"/>
</dbReference>
<dbReference type="InterPro" id="IPR001060">
    <property type="entry name" value="FCH_dom"/>
</dbReference>
<dbReference type="Gene3D" id="1.20.1270.60">
    <property type="entry name" value="Arfaptin homology (AH) domain/BAR domain"/>
    <property type="match status" value="1"/>
</dbReference>
<dbReference type="PRINTS" id="PR00452">
    <property type="entry name" value="SH3DOMAIN"/>
</dbReference>
<proteinExistence type="predicted"/>
<evidence type="ECO:0000313" key="11">
    <source>
        <dbReference type="Proteomes" id="UP000694549"/>
    </source>
</evidence>
<feature type="domain" description="F-BAR" evidence="9">
    <location>
        <begin position="1"/>
        <end position="261"/>
    </location>
</feature>
<keyword evidence="2" id="KW-0597">Phosphoprotein</keyword>
<feature type="compositionally biased region" description="Pro residues" evidence="7">
    <location>
        <begin position="421"/>
        <end position="432"/>
    </location>
</feature>
<reference evidence="10" key="1">
    <citation type="submission" date="2025-08" db="UniProtKB">
        <authorList>
            <consortium name="Ensembl"/>
        </authorList>
    </citation>
    <scope>IDENTIFICATION</scope>
</reference>
<evidence type="ECO:0000256" key="4">
    <source>
        <dbReference type="ARBA" id="ARBA00023121"/>
    </source>
</evidence>
<evidence type="ECO:0000256" key="6">
    <source>
        <dbReference type="PROSITE-ProRule" id="PRU01077"/>
    </source>
</evidence>
<sequence>MTKLQAKHQAECELLEDVRAFSQKRAAIEKEYAQSIQKLASQYLKKDWLGIKADERADYRSMYSVWKSLLEGTMQVAQSRLNICENYKNLISEPARTVRCFKEQQLKKYVDQLTRIQAELQETVKDLAKGKKKYFETEQMAQAVREKADIEAKSKLSLFQSRISLQKASVKLKARRSECNSKAIHARNDYLLTLAAANAHQDRYYQTDLVNIMKALDGNVYDHLKDYLMAFSRTELEACQAVQNTFQFLLETSSRVVRDYNLQLFLQENSVFHKPQPFQFQPSDSDTVRTPLNSFIYFFLLSREVIPESSGHLKNRPLFMENICEINFSVSRSKQKLFFFSSFVCFVKALYDYEGQTDDELSFPEGAIIRILNKENQDDDGFWEGEFNGRVGVFPSVLVEELTASENGETQWIGDIQVSPTPKPNNALPPLPLYDQPPTSPYHSPDKRGSQYFPRSPSTNENSFSSESPGFSQPPRLPPETSYGKLRPVSFKCCFFCRCYQVLKLGRVASPGKTRAGAFRAVEFPWPVIKHLMVWLSVLCKSNYSV</sequence>
<keyword evidence="4" id="KW-0446">Lipid-binding</keyword>
<evidence type="ECO:0000256" key="3">
    <source>
        <dbReference type="ARBA" id="ARBA00023054"/>
    </source>
</evidence>
<dbReference type="InterPro" id="IPR031160">
    <property type="entry name" value="F_BAR_dom"/>
</dbReference>
<accession>A0A8B9VP28</accession>
<evidence type="ECO:0008006" key="12">
    <source>
        <dbReference type="Google" id="ProtNLM"/>
    </source>
</evidence>
<dbReference type="InterPro" id="IPR036028">
    <property type="entry name" value="SH3-like_dom_sf"/>
</dbReference>
<dbReference type="Gene3D" id="2.30.30.40">
    <property type="entry name" value="SH3 Domains"/>
    <property type="match status" value="1"/>
</dbReference>
<dbReference type="PROSITE" id="PS51741">
    <property type="entry name" value="F_BAR"/>
    <property type="match status" value="1"/>
</dbReference>
<dbReference type="PROSITE" id="PS50002">
    <property type="entry name" value="SH3"/>
    <property type="match status" value="1"/>
</dbReference>
<dbReference type="AlphaFoldDB" id="A0A8B9VP28"/>
<dbReference type="GO" id="GO:0031594">
    <property type="term" value="C:neuromuscular junction"/>
    <property type="evidence" value="ECO:0007669"/>
    <property type="project" value="TreeGrafter"/>
</dbReference>
<dbReference type="InterPro" id="IPR027267">
    <property type="entry name" value="AH/BAR_dom_sf"/>
</dbReference>
<dbReference type="FunFam" id="1.20.1270.60:FF:000026">
    <property type="entry name" value="FCH and double SH3 domains protein 2"/>
    <property type="match status" value="1"/>
</dbReference>
<dbReference type="PANTHER" id="PTHR15735:SF11">
    <property type="entry name" value="F-BAR AND DOUBLE SH3 DOMAINS PROTEIN 2"/>
    <property type="match status" value="1"/>
</dbReference>
<dbReference type="Ensembl" id="ENSAZOT00000029335.1">
    <property type="protein sequence ID" value="ENSAZOP00000027365.1"/>
    <property type="gene ID" value="ENSAZOG00000017354.1"/>
</dbReference>
<keyword evidence="11" id="KW-1185">Reference proteome</keyword>
<evidence type="ECO:0000256" key="1">
    <source>
        <dbReference type="ARBA" id="ARBA00022443"/>
    </source>
</evidence>
<dbReference type="GO" id="GO:1902905">
    <property type="term" value="P:positive regulation of supramolecular fiber organization"/>
    <property type="evidence" value="ECO:0007669"/>
    <property type="project" value="UniProtKB-ARBA"/>
</dbReference>
<feature type="region of interest" description="Disordered" evidence="7">
    <location>
        <begin position="410"/>
        <end position="479"/>
    </location>
</feature>
<dbReference type="GO" id="GO:0051495">
    <property type="term" value="P:positive regulation of cytoskeleton organization"/>
    <property type="evidence" value="ECO:0007669"/>
    <property type="project" value="UniProtKB-ARBA"/>
</dbReference>
<dbReference type="FunFam" id="2.30.30.40:FF:000033">
    <property type="entry name" value="FCH and double SH3 domains protein 2"/>
    <property type="match status" value="1"/>
</dbReference>
<dbReference type="GO" id="GO:0008289">
    <property type="term" value="F:lipid binding"/>
    <property type="evidence" value="ECO:0007669"/>
    <property type="project" value="UniProtKB-KW"/>
</dbReference>
<dbReference type="SUPFAM" id="SSF50044">
    <property type="entry name" value="SH3-domain"/>
    <property type="match status" value="1"/>
</dbReference>
<protein>
    <recommendedName>
        <fullName evidence="12">FCH and double SH3 domains 2</fullName>
    </recommendedName>
</protein>
<keyword evidence="3 6" id="KW-0175">Coiled coil</keyword>
<evidence type="ECO:0000256" key="5">
    <source>
        <dbReference type="PROSITE-ProRule" id="PRU00192"/>
    </source>
</evidence>
<evidence type="ECO:0000259" key="8">
    <source>
        <dbReference type="PROSITE" id="PS50002"/>
    </source>
</evidence>
<dbReference type="CDD" id="cd11894">
    <property type="entry name" value="SH3_FCHSD2_2"/>
    <property type="match status" value="1"/>
</dbReference>
<dbReference type="Proteomes" id="UP000694549">
    <property type="component" value="Unplaced"/>
</dbReference>
<feature type="compositionally biased region" description="Polar residues" evidence="7">
    <location>
        <begin position="456"/>
        <end position="471"/>
    </location>
</feature>
<evidence type="ECO:0000259" key="9">
    <source>
        <dbReference type="PROSITE" id="PS51741"/>
    </source>
</evidence>
<evidence type="ECO:0000256" key="7">
    <source>
        <dbReference type="SAM" id="MobiDB-lite"/>
    </source>
</evidence>
<dbReference type="InterPro" id="IPR001452">
    <property type="entry name" value="SH3_domain"/>
</dbReference>
<dbReference type="Pfam" id="PF14604">
    <property type="entry name" value="SH3_9"/>
    <property type="match status" value="1"/>
</dbReference>
<dbReference type="Pfam" id="PF00611">
    <property type="entry name" value="FCH"/>
    <property type="match status" value="1"/>
</dbReference>
<evidence type="ECO:0000313" key="10">
    <source>
        <dbReference type="Ensembl" id="ENSAZOP00000027365.1"/>
    </source>
</evidence>
<keyword evidence="1 5" id="KW-0728">SH3 domain</keyword>
<dbReference type="InterPro" id="IPR034934">
    <property type="entry name" value="FCHSD2_F-BAR_dom"/>
</dbReference>
<organism evidence="10 11">
    <name type="scientific">Anas zonorhyncha</name>
    <name type="common">Eastern spot-billed duck</name>
    <dbReference type="NCBI Taxonomy" id="75864"/>
    <lineage>
        <taxon>Eukaryota</taxon>
        <taxon>Metazoa</taxon>
        <taxon>Chordata</taxon>
        <taxon>Craniata</taxon>
        <taxon>Vertebrata</taxon>
        <taxon>Euteleostomi</taxon>
        <taxon>Archelosauria</taxon>
        <taxon>Archosauria</taxon>
        <taxon>Dinosauria</taxon>
        <taxon>Saurischia</taxon>
        <taxon>Theropoda</taxon>
        <taxon>Coelurosauria</taxon>
        <taxon>Aves</taxon>
        <taxon>Neognathae</taxon>
        <taxon>Galloanserae</taxon>
        <taxon>Anseriformes</taxon>
        <taxon>Anatidae</taxon>
        <taxon>Anatinae</taxon>
        <taxon>Anas</taxon>
    </lineage>
</organism>
<evidence type="ECO:0000256" key="2">
    <source>
        <dbReference type="ARBA" id="ARBA00022553"/>
    </source>
</evidence>
<dbReference type="CDD" id="cd07677">
    <property type="entry name" value="F-BAR_FCHSD2"/>
    <property type="match status" value="1"/>
</dbReference>
<dbReference type="GO" id="GO:0055037">
    <property type="term" value="C:recycling endosome"/>
    <property type="evidence" value="ECO:0007669"/>
    <property type="project" value="TreeGrafter"/>
</dbReference>
<name>A0A8B9VP28_9AVES</name>
<dbReference type="GO" id="GO:0007274">
    <property type="term" value="P:neuromuscular synaptic transmission"/>
    <property type="evidence" value="ECO:0007669"/>
    <property type="project" value="TreeGrafter"/>
</dbReference>
<dbReference type="GO" id="GO:0030833">
    <property type="term" value="P:regulation of actin filament polymerization"/>
    <property type="evidence" value="ECO:0007669"/>
    <property type="project" value="TreeGrafter"/>
</dbReference>
<dbReference type="PANTHER" id="PTHR15735">
    <property type="entry name" value="FCH AND DOUBLE SH3 DOMAINS PROTEIN"/>
    <property type="match status" value="1"/>
</dbReference>
<feature type="domain" description="SH3" evidence="8">
    <location>
        <begin position="342"/>
        <end position="404"/>
    </location>
</feature>
<dbReference type="SMART" id="SM00326">
    <property type="entry name" value="SH3"/>
    <property type="match status" value="1"/>
</dbReference>
<dbReference type="InterPro" id="IPR035556">
    <property type="entry name" value="FCHSD2_SH3_2"/>
</dbReference>
<reference evidence="10" key="2">
    <citation type="submission" date="2025-09" db="UniProtKB">
        <authorList>
            <consortium name="Ensembl"/>
        </authorList>
    </citation>
    <scope>IDENTIFICATION</scope>
</reference>